<comment type="catalytic activity">
    <reaction evidence="4">
        <text>beta-D-fructose 1,6-bisphosphate + H2O = beta-D-fructose 6-phosphate + phosphate</text>
        <dbReference type="Rhea" id="RHEA:11064"/>
        <dbReference type="ChEBI" id="CHEBI:15377"/>
        <dbReference type="ChEBI" id="CHEBI:32966"/>
        <dbReference type="ChEBI" id="CHEBI:43474"/>
        <dbReference type="ChEBI" id="CHEBI:57634"/>
        <dbReference type="EC" id="3.1.3.11"/>
    </reaction>
</comment>
<gene>
    <name evidence="4" type="primary">fbp</name>
    <name evidence="5" type="ORF">INF28_10115</name>
</gene>
<sequence>MEFAEFKKTYGYDNDIRYLRLLRHRYPNINSASEEIINLQAQLNLPKGTEHFLSDIHGEYESFTHILKNASGVIKSKIDNVFSNTLTEAERKTLATLIYYPEEKLALVKETTSNMNEWYHLTLYHLIEVCKVSASKYTREAVRQSLPKGFGYIIDELLHAQDDARSKDRYYREIIHTIIRIGQADAFITAMSHLIQRLSIARLHIIGDIYDRGPGAAIIMDTLMQYHSIDIQWGNHDIVWMGAARGNTCCIANVIRNSARYDNMDTIEEAYGINLRPLAVFAMQAYGNDPCSVFIPKHIDMTKYSKRDEKLIAKIHKAITVIQFKLEGQMILRHPEYKMQNRLLLDKIDPKSGTVNIEGKNYPLTDTTFPTIDFTAPYSLSAEEAEVVERLKTAFMHSQRLKQHVQFLHDKGSIYNRYNSNLMFHGCIPMTRNGNFATVILENTHLKGKRYLDAAERLVRQGFSADTPQQQTGIDFMWYLWCGPQSPLFGKNKAATFEQYFVANKDVQTETKNAYYACIEKKETCIKILQEFHLDPETSHIINGHVPVEIKKGQSPIKAEGKLLVIDGGLSKGYQPRTGIAGYTLLYNSHGLILASHEPFESRQKAIIEEIDIHSNITVLETTGERILIGDTDAGMELKEQIHDLELLLAAYREGILSQRL</sequence>
<dbReference type="InterPro" id="IPR029052">
    <property type="entry name" value="Metallo-depent_PP-like"/>
</dbReference>
<evidence type="ECO:0000256" key="4">
    <source>
        <dbReference type="HAMAP-Rule" id="MF_01854"/>
    </source>
</evidence>
<accession>A0A9D5RCA2</accession>
<dbReference type="PIRSF" id="PIRSF000906">
    <property type="entry name" value="FBPtase_Bacill"/>
    <property type="match status" value="1"/>
</dbReference>
<evidence type="ECO:0000256" key="2">
    <source>
        <dbReference type="ARBA" id="ARBA00023211"/>
    </source>
</evidence>
<comment type="cofactor">
    <cofactor evidence="4">
        <name>Mn(2+)</name>
        <dbReference type="ChEBI" id="CHEBI:29035"/>
    </cofactor>
</comment>
<dbReference type="RefSeq" id="WP_226393367.1">
    <property type="nucleotide sequence ID" value="NZ_JADCKB010000023.1"/>
</dbReference>
<dbReference type="AlphaFoldDB" id="A0A9D5RCA2"/>
<dbReference type="Proteomes" id="UP000806542">
    <property type="component" value="Unassembled WGS sequence"/>
</dbReference>
<keyword evidence="6" id="KW-1185">Reference proteome</keyword>
<proteinExistence type="inferred from homology"/>
<evidence type="ECO:0000256" key="3">
    <source>
        <dbReference type="ARBA" id="ARBA00023277"/>
    </source>
</evidence>
<dbReference type="InterPro" id="IPR009164">
    <property type="entry name" value="FBPtase_class3"/>
</dbReference>
<dbReference type="Gene3D" id="3.60.21.10">
    <property type="match status" value="1"/>
</dbReference>
<dbReference type="GO" id="GO:0006094">
    <property type="term" value="P:gluconeogenesis"/>
    <property type="evidence" value="ECO:0007669"/>
    <property type="project" value="UniProtKB-UniRule"/>
</dbReference>
<keyword evidence="3 4" id="KW-0119">Carbohydrate metabolism</keyword>
<keyword evidence="1 4" id="KW-0378">Hydrolase</keyword>
<keyword evidence="2 4" id="KW-0464">Manganese</keyword>
<evidence type="ECO:0000313" key="6">
    <source>
        <dbReference type="Proteomes" id="UP000806542"/>
    </source>
</evidence>
<dbReference type="EMBL" id="JADCKB010000023">
    <property type="protein sequence ID" value="MBE5040813.1"/>
    <property type="molecule type" value="Genomic_DNA"/>
</dbReference>
<protein>
    <recommendedName>
        <fullName evidence="4">Fructose-1,6-bisphosphatase class 3</fullName>
        <shortName evidence="4">FBPase class 3</shortName>
        <ecNumber evidence="4">3.1.3.11</ecNumber>
    </recommendedName>
    <alternativeName>
        <fullName evidence="4">D-fructose-1,6-bisphosphate 1-phosphohydrolase class 3</fullName>
    </alternativeName>
</protein>
<dbReference type="Pfam" id="PF06874">
    <property type="entry name" value="FBPase_2"/>
    <property type="match status" value="1"/>
</dbReference>
<organism evidence="5 6">
    <name type="scientific">Ructibacterium gallinarum</name>
    <dbReference type="NCBI Taxonomy" id="2779355"/>
    <lineage>
        <taxon>Bacteria</taxon>
        <taxon>Bacillati</taxon>
        <taxon>Bacillota</taxon>
        <taxon>Clostridia</taxon>
        <taxon>Eubacteriales</taxon>
        <taxon>Oscillospiraceae</taxon>
        <taxon>Ructibacterium</taxon>
    </lineage>
</organism>
<evidence type="ECO:0000313" key="5">
    <source>
        <dbReference type="EMBL" id="MBE5040813.1"/>
    </source>
</evidence>
<dbReference type="EC" id="3.1.3.11" evidence="4"/>
<comment type="similarity">
    <text evidence="4">Belongs to the FBPase class 3 family.</text>
</comment>
<evidence type="ECO:0000256" key="1">
    <source>
        <dbReference type="ARBA" id="ARBA00022801"/>
    </source>
</evidence>
<dbReference type="GO" id="GO:0042132">
    <property type="term" value="F:fructose 1,6-bisphosphate 1-phosphatase activity"/>
    <property type="evidence" value="ECO:0007669"/>
    <property type="project" value="UniProtKB-UniRule"/>
</dbReference>
<comment type="pathway">
    <text evidence="4">Carbohydrate biosynthesis; gluconeogenesis.</text>
</comment>
<dbReference type="HAMAP" id="MF_01854">
    <property type="entry name" value="FBPase_class3"/>
    <property type="match status" value="1"/>
</dbReference>
<reference evidence="5" key="1">
    <citation type="submission" date="2020-10" db="EMBL/GenBank/DDBJ databases">
        <title>ChiBAC.</title>
        <authorList>
            <person name="Zenner C."/>
            <person name="Hitch T.C.A."/>
            <person name="Clavel T."/>
        </authorList>
    </citation>
    <scope>NUCLEOTIDE SEQUENCE</scope>
    <source>
        <strain evidence="5">DSM 107454</strain>
    </source>
</reference>
<name>A0A9D5RCA2_9FIRM</name>
<comment type="caution">
    <text evidence="5">The sequence shown here is derived from an EMBL/GenBank/DDBJ whole genome shotgun (WGS) entry which is preliminary data.</text>
</comment>
<dbReference type="SUPFAM" id="SSF56300">
    <property type="entry name" value="Metallo-dependent phosphatases"/>
    <property type="match status" value="1"/>
</dbReference>